<feature type="compositionally biased region" description="Acidic residues" evidence="1">
    <location>
        <begin position="34"/>
        <end position="46"/>
    </location>
</feature>
<gene>
    <name evidence="2" type="ORF">NDU88_004861</name>
</gene>
<feature type="compositionally biased region" description="Low complexity" evidence="1">
    <location>
        <begin position="24"/>
        <end position="33"/>
    </location>
</feature>
<comment type="caution">
    <text evidence="2">The sequence shown here is derived from an EMBL/GenBank/DDBJ whole genome shotgun (WGS) entry which is preliminary data.</text>
</comment>
<evidence type="ECO:0000256" key="1">
    <source>
        <dbReference type="SAM" id="MobiDB-lite"/>
    </source>
</evidence>
<dbReference type="AlphaFoldDB" id="A0AAV7TVL6"/>
<keyword evidence="3" id="KW-1185">Reference proteome</keyword>
<name>A0AAV7TVL6_PLEWA</name>
<feature type="compositionally biased region" description="Polar residues" evidence="1">
    <location>
        <begin position="1"/>
        <end position="11"/>
    </location>
</feature>
<accession>A0AAV7TVL6</accession>
<reference evidence="2" key="1">
    <citation type="journal article" date="2022" name="bioRxiv">
        <title>Sequencing and chromosome-scale assembly of the giantPleurodeles waltlgenome.</title>
        <authorList>
            <person name="Brown T."/>
            <person name="Elewa A."/>
            <person name="Iarovenko S."/>
            <person name="Subramanian E."/>
            <person name="Araus A.J."/>
            <person name="Petzold A."/>
            <person name="Susuki M."/>
            <person name="Suzuki K.-i.T."/>
            <person name="Hayashi T."/>
            <person name="Toyoda A."/>
            <person name="Oliveira C."/>
            <person name="Osipova E."/>
            <person name="Leigh N.D."/>
            <person name="Simon A."/>
            <person name="Yun M.H."/>
        </authorList>
    </citation>
    <scope>NUCLEOTIDE SEQUENCE</scope>
    <source>
        <strain evidence="2">20211129_DDA</strain>
        <tissue evidence="2">Liver</tissue>
    </source>
</reference>
<evidence type="ECO:0000313" key="2">
    <source>
        <dbReference type="EMBL" id="KAJ1179627.1"/>
    </source>
</evidence>
<organism evidence="2 3">
    <name type="scientific">Pleurodeles waltl</name>
    <name type="common">Iberian ribbed newt</name>
    <dbReference type="NCBI Taxonomy" id="8319"/>
    <lineage>
        <taxon>Eukaryota</taxon>
        <taxon>Metazoa</taxon>
        <taxon>Chordata</taxon>
        <taxon>Craniata</taxon>
        <taxon>Vertebrata</taxon>
        <taxon>Euteleostomi</taxon>
        <taxon>Amphibia</taxon>
        <taxon>Batrachia</taxon>
        <taxon>Caudata</taxon>
        <taxon>Salamandroidea</taxon>
        <taxon>Salamandridae</taxon>
        <taxon>Pleurodelinae</taxon>
        <taxon>Pleurodeles</taxon>
    </lineage>
</organism>
<proteinExistence type="predicted"/>
<dbReference type="Proteomes" id="UP001066276">
    <property type="component" value="Chromosome 3_2"/>
</dbReference>
<evidence type="ECO:0000313" key="3">
    <source>
        <dbReference type="Proteomes" id="UP001066276"/>
    </source>
</evidence>
<feature type="region of interest" description="Disordered" evidence="1">
    <location>
        <begin position="1"/>
        <end position="46"/>
    </location>
</feature>
<dbReference type="EMBL" id="JANPWB010000006">
    <property type="protein sequence ID" value="KAJ1179627.1"/>
    <property type="molecule type" value="Genomic_DNA"/>
</dbReference>
<protein>
    <submittedName>
        <fullName evidence="2">Uncharacterized protein</fullName>
    </submittedName>
</protein>
<sequence>MKITKGFSQQVERARSNPLKRPADGAWRAAAAGTEEEFGEDVEEKEDVITRKREWERRKTNTIPSELKPIGRRTETDDVRPEEGEQEMHIDLRESDAAAELWFNVDMLSEMPLRPATAQEGRVGDPLWGKGWHVQNGDKTRTMVAVLHIPTCGEENIDYYFLRLSKLGGKPQFHLSLQGIMLTITKLSFE</sequence>